<feature type="transmembrane region" description="Helical" evidence="10">
    <location>
        <begin position="220"/>
        <end position="240"/>
    </location>
</feature>
<feature type="transmembrane region" description="Helical" evidence="10">
    <location>
        <begin position="438"/>
        <end position="458"/>
    </location>
</feature>
<evidence type="ECO:0000256" key="4">
    <source>
        <dbReference type="ARBA" id="ARBA00022692"/>
    </source>
</evidence>
<dbReference type="OrthoDB" id="9986677at2759"/>
<sequence>MTWKSRLFSRSAASGHGDGEVITTHSDEVKGEGKPESQEREIAAKDLEKVAKSHQWDPNLPSEQIDAIEEARRTGDVEIVTQVDKAFLEDSPYPEVRAAVRNTDEGEVANTVRAWILGLVFVTVGSGLNMFLSMRSPAITFPSIVVQLLVYPVGCLWAKVVPRRVFNVFGLRWTFNTGPFTIKEHAVITVSRLFFPTPKTMLNVLIHFCRSCQTFFNINLGWGFALLFTLSSQMIGMALSGIFRRFLIWPAAMIWPAVFSNTSLFYALHDKTRSDPSMTNGWRISRYRWFLYLMMAAFAYYWLPGVLWQGLSVFCFVTWIRPKSPVINQLFGGFTGLSLIPLTFDWTYISSYLQNPLLSPTHSHLNTLIGLGLFVIITTVGISYSGAMYSDYLPINTSSTFDNTQNFYNVSRILGPNFSFDIEKYKSYSPLFLAPTFALNYGLSFAALTAVLVHIALYHGKEIIYRAKAAEIKSQISI</sequence>
<comment type="subcellular location">
    <subcellularLocation>
        <location evidence="1">Membrane</location>
        <topology evidence="1">Multi-pass membrane protein</topology>
    </subcellularLocation>
</comment>
<feature type="transmembrane region" description="Helical" evidence="10">
    <location>
        <begin position="365"/>
        <end position="384"/>
    </location>
</feature>
<evidence type="ECO:0000256" key="10">
    <source>
        <dbReference type="SAM" id="Phobius"/>
    </source>
</evidence>
<evidence type="ECO:0000256" key="8">
    <source>
        <dbReference type="ARBA" id="ARBA00023136"/>
    </source>
</evidence>
<keyword evidence="5" id="KW-0571">Peptide transport</keyword>
<keyword evidence="3" id="KW-0813">Transport</keyword>
<dbReference type="EMBL" id="DS268135">
    <property type="protein sequence ID" value="KMU74391.1"/>
    <property type="molecule type" value="Genomic_DNA"/>
</dbReference>
<dbReference type="GO" id="GO:0015031">
    <property type="term" value="P:protein transport"/>
    <property type="evidence" value="ECO:0007669"/>
    <property type="project" value="UniProtKB-KW"/>
</dbReference>
<feature type="transmembrane region" description="Helical" evidence="10">
    <location>
        <begin position="246"/>
        <end position="268"/>
    </location>
</feature>
<evidence type="ECO:0000256" key="7">
    <source>
        <dbReference type="ARBA" id="ARBA00022989"/>
    </source>
</evidence>
<dbReference type="AlphaFoldDB" id="A0A0J8QPK6"/>
<evidence type="ECO:0000256" key="1">
    <source>
        <dbReference type="ARBA" id="ARBA00004141"/>
    </source>
</evidence>
<keyword evidence="7 10" id="KW-1133">Transmembrane helix</keyword>
<gene>
    <name evidence="11" type="ORF">CISG_04464</name>
</gene>
<proteinExistence type="inferred from homology"/>
<feature type="transmembrane region" description="Helical" evidence="10">
    <location>
        <begin position="326"/>
        <end position="344"/>
    </location>
</feature>
<dbReference type="InterPro" id="IPR004648">
    <property type="entry name" value="Oligpept_transpt"/>
</dbReference>
<reference evidence="12" key="1">
    <citation type="journal article" date="2010" name="Genome Res.">
        <title>Population genomic sequencing of Coccidioides fungi reveals recent hybridization and transposon control.</title>
        <authorList>
            <person name="Neafsey D.E."/>
            <person name="Barker B.M."/>
            <person name="Sharpton T.J."/>
            <person name="Stajich J.E."/>
            <person name="Park D.J."/>
            <person name="Whiston E."/>
            <person name="Hung C.-Y."/>
            <person name="McMahan C."/>
            <person name="White J."/>
            <person name="Sykes S."/>
            <person name="Heiman D."/>
            <person name="Young S."/>
            <person name="Zeng Q."/>
            <person name="Abouelleil A."/>
            <person name="Aftuck L."/>
            <person name="Bessette D."/>
            <person name="Brown A."/>
            <person name="FitzGerald M."/>
            <person name="Lui A."/>
            <person name="Macdonald J.P."/>
            <person name="Priest M."/>
            <person name="Orbach M.J."/>
            <person name="Galgiani J.N."/>
            <person name="Kirkland T.N."/>
            <person name="Cole G.T."/>
            <person name="Birren B.W."/>
            <person name="Henn M.R."/>
            <person name="Taylor J.W."/>
            <person name="Rounsley S.D."/>
        </authorList>
    </citation>
    <scope>NUCLEOTIDE SEQUENCE [LARGE SCALE GENOMIC DNA]</scope>
    <source>
        <strain evidence="12">RMSCC 3703</strain>
    </source>
</reference>
<evidence type="ECO:0000256" key="2">
    <source>
        <dbReference type="ARBA" id="ARBA00008807"/>
    </source>
</evidence>
<evidence type="ECO:0000313" key="11">
    <source>
        <dbReference type="EMBL" id="KMU74391.1"/>
    </source>
</evidence>
<dbReference type="GO" id="GO:0035673">
    <property type="term" value="F:oligopeptide transmembrane transporter activity"/>
    <property type="evidence" value="ECO:0007669"/>
    <property type="project" value="InterPro"/>
</dbReference>
<feature type="transmembrane region" description="Helical" evidence="10">
    <location>
        <begin position="114"/>
        <end position="132"/>
    </location>
</feature>
<evidence type="ECO:0000256" key="9">
    <source>
        <dbReference type="SAM" id="MobiDB-lite"/>
    </source>
</evidence>
<feature type="transmembrane region" description="Helical" evidence="10">
    <location>
        <begin position="289"/>
        <end position="320"/>
    </location>
</feature>
<dbReference type="STRING" id="454286.A0A0J8QPK6"/>
<evidence type="ECO:0000256" key="3">
    <source>
        <dbReference type="ARBA" id="ARBA00022448"/>
    </source>
</evidence>
<feature type="transmembrane region" description="Helical" evidence="10">
    <location>
        <begin position="138"/>
        <end position="158"/>
    </location>
</feature>
<dbReference type="NCBIfam" id="TIGR00728">
    <property type="entry name" value="OPT_sfam"/>
    <property type="match status" value="1"/>
</dbReference>
<dbReference type="InterPro" id="IPR004813">
    <property type="entry name" value="OPT"/>
</dbReference>
<organism evidence="11 12">
    <name type="scientific">Coccidioides immitis RMSCC 3703</name>
    <dbReference type="NCBI Taxonomy" id="454286"/>
    <lineage>
        <taxon>Eukaryota</taxon>
        <taxon>Fungi</taxon>
        <taxon>Dikarya</taxon>
        <taxon>Ascomycota</taxon>
        <taxon>Pezizomycotina</taxon>
        <taxon>Eurotiomycetes</taxon>
        <taxon>Eurotiomycetidae</taxon>
        <taxon>Onygenales</taxon>
        <taxon>Onygenaceae</taxon>
        <taxon>Coccidioides</taxon>
    </lineage>
</organism>
<accession>A0A0J8QPK6</accession>
<evidence type="ECO:0000256" key="5">
    <source>
        <dbReference type="ARBA" id="ARBA00022856"/>
    </source>
</evidence>
<evidence type="ECO:0000313" key="12">
    <source>
        <dbReference type="Proteomes" id="UP000054559"/>
    </source>
</evidence>
<dbReference type="GO" id="GO:0016020">
    <property type="term" value="C:membrane"/>
    <property type="evidence" value="ECO:0007669"/>
    <property type="project" value="UniProtKB-SubCell"/>
</dbReference>
<keyword evidence="6" id="KW-0653">Protein transport</keyword>
<name>A0A0J8QPK6_COCIT</name>
<protein>
    <submittedName>
        <fullName evidence="11">Small oligopeptide transporter</fullName>
    </submittedName>
</protein>
<dbReference type="PANTHER" id="PTHR22601">
    <property type="entry name" value="ISP4 LIKE PROTEIN"/>
    <property type="match status" value="1"/>
</dbReference>
<evidence type="ECO:0000256" key="6">
    <source>
        <dbReference type="ARBA" id="ARBA00022927"/>
    </source>
</evidence>
<comment type="similarity">
    <text evidence="2">Belongs to the oligopeptide OPT transporter family.</text>
</comment>
<keyword evidence="4 10" id="KW-0812">Transmembrane</keyword>
<dbReference type="Pfam" id="PF03169">
    <property type="entry name" value="OPT"/>
    <property type="match status" value="1"/>
</dbReference>
<feature type="region of interest" description="Disordered" evidence="9">
    <location>
        <begin position="1"/>
        <end position="39"/>
    </location>
</feature>
<dbReference type="Proteomes" id="UP000054559">
    <property type="component" value="Unassembled WGS sequence"/>
</dbReference>
<feature type="compositionally biased region" description="Basic and acidic residues" evidence="9">
    <location>
        <begin position="25"/>
        <end position="39"/>
    </location>
</feature>
<keyword evidence="8 10" id="KW-0472">Membrane</keyword>